<accession>A0A101FYT3</accession>
<dbReference type="Pfam" id="PF01479">
    <property type="entry name" value="S4"/>
    <property type="match status" value="1"/>
</dbReference>
<dbReference type="InterPro" id="IPR002942">
    <property type="entry name" value="S4_RNA-bd"/>
</dbReference>
<dbReference type="FunFam" id="3.10.290.10:FF:000003">
    <property type="entry name" value="Pseudouridine synthase"/>
    <property type="match status" value="1"/>
</dbReference>
<dbReference type="EC" id="5.4.99.-" evidence="4"/>
<reference evidence="6 7" key="1">
    <citation type="journal article" date="2015" name="MBio">
        <title>Genome-Resolved Metagenomic Analysis Reveals Roles for Candidate Phyla and Other Microbial Community Members in Biogeochemical Transformations in Oil Reservoirs.</title>
        <authorList>
            <person name="Hu P."/>
            <person name="Tom L."/>
            <person name="Singh A."/>
            <person name="Thomas B.C."/>
            <person name="Baker B.J."/>
            <person name="Piceno Y.M."/>
            <person name="Andersen G.L."/>
            <person name="Banfield J.F."/>
        </authorList>
    </citation>
    <scope>NUCLEOTIDE SEQUENCE [LARGE SCALE GENOMIC DNA]</scope>
    <source>
        <strain evidence="6">46_16</strain>
    </source>
</reference>
<dbReference type="Gene3D" id="3.30.70.1560">
    <property type="entry name" value="Alpha-L RNA-binding motif"/>
    <property type="match status" value="1"/>
</dbReference>
<dbReference type="GO" id="GO:0003723">
    <property type="term" value="F:RNA binding"/>
    <property type="evidence" value="ECO:0007669"/>
    <property type="project" value="UniProtKB-KW"/>
</dbReference>
<evidence type="ECO:0000259" key="5">
    <source>
        <dbReference type="SMART" id="SM00363"/>
    </source>
</evidence>
<comment type="caution">
    <text evidence="6">The sequence shown here is derived from an EMBL/GenBank/DDBJ whole genome shotgun (WGS) entry which is preliminary data.</text>
</comment>
<dbReference type="EMBL" id="LGFU01000004">
    <property type="protein sequence ID" value="KUK46896.1"/>
    <property type="molecule type" value="Genomic_DNA"/>
</dbReference>
<dbReference type="InterPro" id="IPR036986">
    <property type="entry name" value="S4_RNA-bd_sf"/>
</dbReference>
<evidence type="ECO:0000256" key="2">
    <source>
        <dbReference type="ARBA" id="ARBA00023235"/>
    </source>
</evidence>
<keyword evidence="2 4" id="KW-0413">Isomerase</keyword>
<dbReference type="SUPFAM" id="SSF55120">
    <property type="entry name" value="Pseudouridine synthase"/>
    <property type="match status" value="1"/>
</dbReference>
<dbReference type="InterPro" id="IPR018496">
    <property type="entry name" value="PsdUridine_synth_RsuA/RluB_CS"/>
</dbReference>
<comment type="similarity">
    <text evidence="1 4">Belongs to the pseudouridine synthase RsuA family.</text>
</comment>
<dbReference type="PROSITE" id="PS01149">
    <property type="entry name" value="PSI_RSU"/>
    <property type="match status" value="1"/>
</dbReference>
<organism evidence="6 7">
    <name type="scientific">Anaerolinea thermophila</name>
    <dbReference type="NCBI Taxonomy" id="167964"/>
    <lineage>
        <taxon>Bacteria</taxon>
        <taxon>Bacillati</taxon>
        <taxon>Chloroflexota</taxon>
        <taxon>Anaerolineae</taxon>
        <taxon>Anaerolineales</taxon>
        <taxon>Anaerolineaceae</taxon>
        <taxon>Anaerolinea</taxon>
    </lineage>
</organism>
<evidence type="ECO:0000313" key="7">
    <source>
        <dbReference type="Proteomes" id="UP000064249"/>
    </source>
</evidence>
<evidence type="ECO:0000313" key="6">
    <source>
        <dbReference type="EMBL" id="KUK46896.1"/>
    </source>
</evidence>
<dbReference type="Gene3D" id="3.10.290.10">
    <property type="entry name" value="RNA-binding S4 domain"/>
    <property type="match status" value="1"/>
</dbReference>
<dbReference type="GO" id="GO:0000455">
    <property type="term" value="P:enzyme-directed rRNA pseudouridine synthesis"/>
    <property type="evidence" value="ECO:0007669"/>
    <property type="project" value="UniProtKB-ARBA"/>
</dbReference>
<dbReference type="Pfam" id="PF00849">
    <property type="entry name" value="PseudoU_synth_2"/>
    <property type="match status" value="1"/>
</dbReference>
<evidence type="ECO:0000256" key="1">
    <source>
        <dbReference type="ARBA" id="ARBA00008348"/>
    </source>
</evidence>
<dbReference type="PANTHER" id="PTHR47683:SF2">
    <property type="entry name" value="RNA-BINDING S4 DOMAIN-CONTAINING PROTEIN"/>
    <property type="match status" value="1"/>
</dbReference>
<dbReference type="InterPro" id="IPR042092">
    <property type="entry name" value="PsdUridine_s_RsuA/RluB/E/F_cat"/>
</dbReference>
<dbReference type="GO" id="GO:0120159">
    <property type="term" value="F:rRNA pseudouridine synthase activity"/>
    <property type="evidence" value="ECO:0007669"/>
    <property type="project" value="UniProtKB-ARBA"/>
</dbReference>
<gene>
    <name evidence="6" type="ORF">XD73_0217</name>
</gene>
<dbReference type="InterPro" id="IPR006145">
    <property type="entry name" value="PsdUridine_synth_RsuA/RluA"/>
</dbReference>
<sequence>MEERLQKILSRYGYGSRRESEKLIQDRKVSVNGKIAELGQKADIERDAIKVGSRLLQPTQQKMIYIAFHKPRGVLSDIVKTREEKIVRDYIDIPEHIFIVGRLDKDSEGLMLLTNDGNLANILTHPRYQHEKEYQVLLNRTPDEKQLNAWRNGVVLEDGSRTGKAKIDILRIDVKGCWVNVTLKEGRKRQIRETAARIGLYVKRIIRVRISTLELGNLPKGKWRYLTEKEIKELKS</sequence>
<dbReference type="PANTHER" id="PTHR47683">
    <property type="entry name" value="PSEUDOURIDINE SYNTHASE FAMILY PROTEIN-RELATED"/>
    <property type="match status" value="1"/>
</dbReference>
<proteinExistence type="inferred from homology"/>
<dbReference type="InterPro" id="IPR020103">
    <property type="entry name" value="PsdUridine_synth_cat_dom_sf"/>
</dbReference>
<dbReference type="Gene3D" id="3.30.70.580">
    <property type="entry name" value="Pseudouridine synthase I, catalytic domain, N-terminal subdomain"/>
    <property type="match status" value="1"/>
</dbReference>
<evidence type="ECO:0000256" key="4">
    <source>
        <dbReference type="RuleBase" id="RU003887"/>
    </source>
</evidence>
<dbReference type="InterPro" id="IPR050343">
    <property type="entry name" value="RsuA_PseudoU_synthase"/>
</dbReference>
<keyword evidence="3" id="KW-0694">RNA-binding</keyword>
<evidence type="ECO:0000256" key="3">
    <source>
        <dbReference type="PROSITE-ProRule" id="PRU00182"/>
    </source>
</evidence>
<dbReference type="SMART" id="SM00363">
    <property type="entry name" value="S4"/>
    <property type="match status" value="1"/>
</dbReference>
<feature type="domain" description="RNA-binding S4" evidence="5">
    <location>
        <begin position="3"/>
        <end position="60"/>
    </location>
</feature>
<dbReference type="CDD" id="cd02870">
    <property type="entry name" value="PseudoU_synth_RsuA_like"/>
    <property type="match status" value="1"/>
</dbReference>
<protein>
    <recommendedName>
        <fullName evidence="4">Pseudouridine synthase</fullName>
        <ecNumber evidence="4">5.4.99.-</ecNumber>
    </recommendedName>
</protein>
<dbReference type="AlphaFoldDB" id="A0A101FYT3"/>
<dbReference type="InterPro" id="IPR020094">
    <property type="entry name" value="TruA/RsuA/RluB/E/F_N"/>
</dbReference>
<dbReference type="CDD" id="cd00165">
    <property type="entry name" value="S4"/>
    <property type="match status" value="1"/>
</dbReference>
<dbReference type="NCBIfam" id="TIGR00093">
    <property type="entry name" value="pseudouridine synthase"/>
    <property type="match status" value="1"/>
</dbReference>
<name>A0A101FYT3_9CHLR</name>
<dbReference type="InterPro" id="IPR000748">
    <property type="entry name" value="PsdUridine_synth_RsuA/RluB/E/F"/>
</dbReference>
<dbReference type="SUPFAM" id="SSF55174">
    <property type="entry name" value="Alpha-L RNA-binding motif"/>
    <property type="match status" value="1"/>
</dbReference>
<dbReference type="Proteomes" id="UP000064249">
    <property type="component" value="Unassembled WGS sequence"/>
</dbReference>
<dbReference type="PROSITE" id="PS50889">
    <property type="entry name" value="S4"/>
    <property type="match status" value="1"/>
</dbReference>